<evidence type="ECO:0000313" key="3">
    <source>
        <dbReference type="Proteomes" id="UP000800092"/>
    </source>
</evidence>
<dbReference type="AlphaFoldDB" id="A0A6A6H2P4"/>
<sequence>MSTAGTLKVTSPVSLKLPSDFKINEVDIKIGKEPPPPSAEPSPPLGVLSNFTGNFAGHGLNTIFRPNSGPPTTTTFPNPVNPPPPQGKSENVLEINLTSETLSFAQPLGSIPNRGLITQNDIFLNGVPYTQVISDILNPATGKADGKPIGIHFESGLWMHVPATTTDPVIGDTLVRMGSIPHGTTINAQCLAPSSGTAGPPKIPAVDMTPTLIGSTTLVPFISQDASKTDTPRIPQDLTKFIAAGTITQDILTDPNTVLRNANVGKNITETTTFKVSTTPEAPELGGGTANIAFLQGNASGPNASAVQMTATFWIEKVEHKIQVPVFKPGQPPLRIPAPEPHPGAHVPTFVVHPPHEITQPRTITVTSTQIQYSQNVSLNFNGLTWPHISCATLIPTEDQTVPPSAWN</sequence>
<dbReference type="NCBIfam" id="NF040572">
    <property type="entry name" value="heme_bind_FMP"/>
    <property type="match status" value="1"/>
</dbReference>
<feature type="region of interest" description="Disordered" evidence="1">
    <location>
        <begin position="66"/>
        <end position="87"/>
    </location>
</feature>
<evidence type="ECO:0000313" key="2">
    <source>
        <dbReference type="EMBL" id="KAF2232141.1"/>
    </source>
</evidence>
<organism evidence="2 3">
    <name type="scientific">Viridothelium virens</name>
    <name type="common">Speckled blister lichen</name>
    <name type="synonym">Trypethelium virens</name>
    <dbReference type="NCBI Taxonomy" id="1048519"/>
    <lineage>
        <taxon>Eukaryota</taxon>
        <taxon>Fungi</taxon>
        <taxon>Dikarya</taxon>
        <taxon>Ascomycota</taxon>
        <taxon>Pezizomycotina</taxon>
        <taxon>Dothideomycetes</taxon>
        <taxon>Dothideomycetes incertae sedis</taxon>
        <taxon>Trypetheliales</taxon>
        <taxon>Trypetheliaceae</taxon>
        <taxon>Viridothelium</taxon>
    </lineage>
</organism>
<protein>
    <submittedName>
        <fullName evidence="2">Uncharacterized protein</fullName>
    </submittedName>
</protein>
<dbReference type="OrthoDB" id="1933717at2759"/>
<gene>
    <name evidence="2" type="ORF">EV356DRAFT_560593</name>
</gene>
<name>A0A6A6H2P4_VIRVR</name>
<feature type="compositionally biased region" description="Low complexity" evidence="1">
    <location>
        <begin position="66"/>
        <end position="78"/>
    </location>
</feature>
<accession>A0A6A6H2P4</accession>
<evidence type="ECO:0000256" key="1">
    <source>
        <dbReference type="SAM" id="MobiDB-lite"/>
    </source>
</evidence>
<dbReference type="InterPro" id="IPR047975">
    <property type="entry name" value="Heme_bind_FMP"/>
</dbReference>
<dbReference type="Proteomes" id="UP000800092">
    <property type="component" value="Unassembled WGS sequence"/>
</dbReference>
<reference evidence="2" key="1">
    <citation type="journal article" date="2020" name="Stud. Mycol.">
        <title>101 Dothideomycetes genomes: a test case for predicting lifestyles and emergence of pathogens.</title>
        <authorList>
            <person name="Haridas S."/>
            <person name="Albert R."/>
            <person name="Binder M."/>
            <person name="Bloem J."/>
            <person name="Labutti K."/>
            <person name="Salamov A."/>
            <person name="Andreopoulos B."/>
            <person name="Baker S."/>
            <person name="Barry K."/>
            <person name="Bills G."/>
            <person name="Bluhm B."/>
            <person name="Cannon C."/>
            <person name="Castanera R."/>
            <person name="Culley D."/>
            <person name="Daum C."/>
            <person name="Ezra D."/>
            <person name="Gonzalez J."/>
            <person name="Henrissat B."/>
            <person name="Kuo A."/>
            <person name="Liang C."/>
            <person name="Lipzen A."/>
            <person name="Lutzoni F."/>
            <person name="Magnuson J."/>
            <person name="Mondo S."/>
            <person name="Nolan M."/>
            <person name="Ohm R."/>
            <person name="Pangilinan J."/>
            <person name="Park H.-J."/>
            <person name="Ramirez L."/>
            <person name="Alfaro M."/>
            <person name="Sun H."/>
            <person name="Tritt A."/>
            <person name="Yoshinaga Y."/>
            <person name="Zwiers L.-H."/>
            <person name="Turgeon B."/>
            <person name="Goodwin S."/>
            <person name="Spatafora J."/>
            <person name="Crous P."/>
            <person name="Grigoriev I."/>
        </authorList>
    </citation>
    <scope>NUCLEOTIDE SEQUENCE</scope>
    <source>
        <strain evidence="2">Tuck. ex Michener</strain>
    </source>
</reference>
<dbReference type="EMBL" id="ML991818">
    <property type="protein sequence ID" value="KAF2232141.1"/>
    <property type="molecule type" value="Genomic_DNA"/>
</dbReference>
<keyword evidence="3" id="KW-1185">Reference proteome</keyword>
<proteinExistence type="predicted"/>